<dbReference type="InParanoid" id="B7FP58"/>
<feature type="region of interest" description="Disordered" evidence="2">
    <location>
        <begin position="1"/>
        <end position="123"/>
    </location>
</feature>
<feature type="compositionally biased region" description="Polar residues" evidence="2">
    <location>
        <begin position="85"/>
        <end position="103"/>
    </location>
</feature>
<name>B7FP58_PHATC</name>
<feature type="compositionally biased region" description="Pro residues" evidence="2">
    <location>
        <begin position="207"/>
        <end position="216"/>
    </location>
</feature>
<feature type="region of interest" description="Disordered" evidence="2">
    <location>
        <begin position="147"/>
        <end position="236"/>
    </location>
</feature>
<evidence type="ECO:0000256" key="2">
    <source>
        <dbReference type="SAM" id="MobiDB-lite"/>
    </source>
</evidence>
<evidence type="ECO:0000313" key="3">
    <source>
        <dbReference type="EMBL" id="EEC51114.1"/>
    </source>
</evidence>
<dbReference type="eggNOG" id="ENOG502SXEU">
    <property type="taxonomic scope" value="Eukaryota"/>
</dbReference>
<feature type="coiled-coil region" evidence="1">
    <location>
        <begin position="477"/>
        <end position="530"/>
    </location>
</feature>
<dbReference type="GeneID" id="7196020"/>
<keyword evidence="1" id="KW-0175">Coiled coil</keyword>
<protein>
    <submittedName>
        <fullName evidence="3">Uncharacterized protein</fullName>
    </submittedName>
</protein>
<evidence type="ECO:0000256" key="1">
    <source>
        <dbReference type="SAM" id="Coils"/>
    </source>
</evidence>
<reference evidence="4" key="2">
    <citation type="submission" date="2008-08" db="EMBL/GenBank/DDBJ databases">
        <authorList>
            <consortium name="Diatom Consortium"/>
            <person name="Grigoriev I."/>
            <person name="Grimwood J."/>
            <person name="Kuo A."/>
            <person name="Otillar R.P."/>
            <person name="Salamov A."/>
            <person name="Detter J.C."/>
            <person name="Lindquist E."/>
            <person name="Shapiro H."/>
            <person name="Lucas S."/>
            <person name="Glavina del Rio T."/>
            <person name="Pitluck S."/>
            <person name="Rokhsar D."/>
            <person name="Bowler C."/>
        </authorList>
    </citation>
    <scope>GENOME REANNOTATION</scope>
    <source>
        <strain evidence="4">CCAP 1055/1</strain>
    </source>
</reference>
<dbReference type="Proteomes" id="UP000000759">
    <property type="component" value="Chromosome 1"/>
</dbReference>
<dbReference type="HOGENOM" id="CLU_441780_0_0_1"/>
<sequence>MVSSPASTGRRRHSFSLGVPPLPSRDSAAQPTKVSGSEAAPKMPASLPVSLRTRSLSNASLPLDCADANKNRMGDSKPPLKPAPSSVQNRSMERQNSLPSFASTILEPRDTPKEEESNGNFLNERELHDKHFLHGIQLDRVNVFSIPDPPSPVDHGVNRRRQSSALIRPLRDVGNDSENGSSPSRGPIAATKTTKRSRNSLCHVPSPALPPSPPEVAPGTGDTPSPTSDPTDETVSKIDVYLDTSVSVVKRRKKRYSMVLPSDAAAQEDTTSAYFQTFLPAPEPTDTPAFKKLVVDSTYSSSNFTPSNKPVKDELAILRNYVRSYTNLPQEDREQSVEARRIEELFGYILSPPLPDSIDPASIPTNTQGSKMEVLMQLGPELKRIDEVKLNEIQTVQNITECSVEKAHGKYRYIHDPTSRRVSAQEYEQRYMLMLTEINRIRSQDWKEYFDQIESSSFGTLIRSPMTGDRSHELTAMKNLASVMDSAIKANENAEENECDDLDENEGMDLEETSEELLTKMDQAVSMENERFGTAPVEKEIEIQQTHTSPNNDCETSFQALTPVVQNGQVLLPLPSRDDVSSDPEEAAAEERLWLAFDAALEKYSAEILAIRARHGKLS</sequence>
<dbReference type="RefSeq" id="XP_002176651.1">
    <property type="nucleotide sequence ID" value="XM_002176615.1"/>
</dbReference>
<dbReference type="EMBL" id="CM000605">
    <property type="protein sequence ID" value="EEC51114.1"/>
    <property type="molecule type" value="Genomic_DNA"/>
</dbReference>
<accession>B7FP58</accession>
<dbReference type="OrthoDB" id="56494at2759"/>
<feature type="compositionally biased region" description="Basic and acidic residues" evidence="2">
    <location>
        <begin position="107"/>
        <end position="116"/>
    </location>
</feature>
<keyword evidence="4" id="KW-1185">Reference proteome</keyword>
<dbReference type="AlphaFoldDB" id="B7FP58"/>
<proteinExistence type="predicted"/>
<dbReference type="KEGG" id="pti:PHATRDRAFT_42680"/>
<reference evidence="3 4" key="1">
    <citation type="journal article" date="2008" name="Nature">
        <title>The Phaeodactylum genome reveals the evolutionary history of diatom genomes.</title>
        <authorList>
            <person name="Bowler C."/>
            <person name="Allen A.E."/>
            <person name="Badger J.H."/>
            <person name="Grimwood J."/>
            <person name="Jabbari K."/>
            <person name="Kuo A."/>
            <person name="Maheswari U."/>
            <person name="Martens C."/>
            <person name="Maumus F."/>
            <person name="Otillar R.P."/>
            <person name="Rayko E."/>
            <person name="Salamov A."/>
            <person name="Vandepoele K."/>
            <person name="Beszteri B."/>
            <person name="Gruber A."/>
            <person name="Heijde M."/>
            <person name="Katinka M."/>
            <person name="Mock T."/>
            <person name="Valentin K."/>
            <person name="Verret F."/>
            <person name="Berges J.A."/>
            <person name="Brownlee C."/>
            <person name="Cadoret J.P."/>
            <person name="Chiovitti A."/>
            <person name="Choi C.J."/>
            <person name="Coesel S."/>
            <person name="De Martino A."/>
            <person name="Detter J.C."/>
            <person name="Durkin C."/>
            <person name="Falciatore A."/>
            <person name="Fournet J."/>
            <person name="Haruta M."/>
            <person name="Huysman M.J."/>
            <person name="Jenkins B.D."/>
            <person name="Jiroutova K."/>
            <person name="Jorgensen R.E."/>
            <person name="Joubert Y."/>
            <person name="Kaplan A."/>
            <person name="Kroger N."/>
            <person name="Kroth P.G."/>
            <person name="La Roche J."/>
            <person name="Lindquist E."/>
            <person name="Lommer M."/>
            <person name="Martin-Jezequel V."/>
            <person name="Lopez P.J."/>
            <person name="Lucas S."/>
            <person name="Mangogna M."/>
            <person name="McGinnis K."/>
            <person name="Medlin L.K."/>
            <person name="Montsant A."/>
            <person name="Oudot-Le Secq M.P."/>
            <person name="Napoli C."/>
            <person name="Obornik M."/>
            <person name="Parker M.S."/>
            <person name="Petit J.L."/>
            <person name="Porcel B.M."/>
            <person name="Poulsen N."/>
            <person name="Robison M."/>
            <person name="Rychlewski L."/>
            <person name="Rynearson T.A."/>
            <person name="Schmutz J."/>
            <person name="Shapiro H."/>
            <person name="Siaut M."/>
            <person name="Stanley M."/>
            <person name="Sussman M.R."/>
            <person name="Taylor A.R."/>
            <person name="Vardi A."/>
            <person name="von Dassow P."/>
            <person name="Vyverman W."/>
            <person name="Willis A."/>
            <person name="Wyrwicz L.S."/>
            <person name="Rokhsar D.S."/>
            <person name="Weissenbach J."/>
            <person name="Armbrust E.V."/>
            <person name="Green B.R."/>
            <person name="Van de Peer Y."/>
            <person name="Grigoriev I.V."/>
        </authorList>
    </citation>
    <scope>NUCLEOTIDE SEQUENCE [LARGE SCALE GENOMIC DNA]</scope>
    <source>
        <strain evidence="3 4">CCAP 1055/1</strain>
    </source>
</reference>
<gene>
    <name evidence="3" type="ORF">PHATRDRAFT_42680</name>
</gene>
<feature type="compositionally biased region" description="Low complexity" evidence="2">
    <location>
        <begin position="217"/>
        <end position="229"/>
    </location>
</feature>
<dbReference type="PaxDb" id="2850-Phatr42680"/>
<organism evidence="3 4">
    <name type="scientific">Phaeodactylum tricornutum (strain CCAP 1055/1)</name>
    <dbReference type="NCBI Taxonomy" id="556484"/>
    <lineage>
        <taxon>Eukaryota</taxon>
        <taxon>Sar</taxon>
        <taxon>Stramenopiles</taxon>
        <taxon>Ochrophyta</taxon>
        <taxon>Bacillariophyta</taxon>
        <taxon>Bacillariophyceae</taxon>
        <taxon>Bacillariophycidae</taxon>
        <taxon>Naviculales</taxon>
        <taxon>Phaeodactylaceae</taxon>
        <taxon>Phaeodactylum</taxon>
    </lineage>
</organism>
<evidence type="ECO:0000313" key="4">
    <source>
        <dbReference type="Proteomes" id="UP000000759"/>
    </source>
</evidence>